<evidence type="ECO:0000313" key="6">
    <source>
        <dbReference type="Proteomes" id="UP000054997"/>
    </source>
</evidence>
<dbReference type="STRING" id="45068.Llon_0699"/>
<dbReference type="GO" id="GO:0030288">
    <property type="term" value="C:outer membrane-bounded periplasmic space"/>
    <property type="evidence" value="ECO:0007669"/>
    <property type="project" value="UniProtKB-UniRule"/>
</dbReference>
<dbReference type="PATRIC" id="fig|45068.5.peg.746"/>
<keyword evidence="1" id="KW-0131">Cell cycle</keyword>
<dbReference type="InterPro" id="IPR011990">
    <property type="entry name" value="TPR-like_helical_dom_sf"/>
</dbReference>
<organism evidence="5 6">
    <name type="scientific">Legionella londiniensis</name>
    <dbReference type="NCBI Taxonomy" id="45068"/>
    <lineage>
        <taxon>Bacteria</taxon>
        <taxon>Pseudomonadati</taxon>
        <taxon>Pseudomonadota</taxon>
        <taxon>Gammaproteobacteria</taxon>
        <taxon>Legionellales</taxon>
        <taxon>Legionellaceae</taxon>
        <taxon>Legionella</taxon>
    </lineage>
</organism>
<dbReference type="HAMAP" id="MF_02066">
    <property type="entry name" value="CpoB"/>
    <property type="match status" value="1"/>
</dbReference>
<reference evidence="5 6" key="1">
    <citation type="submission" date="2015-11" db="EMBL/GenBank/DDBJ databases">
        <title>Genomic analysis of 38 Legionella species identifies large and diverse effector repertoires.</title>
        <authorList>
            <person name="Burstein D."/>
            <person name="Amaro F."/>
            <person name="Zusman T."/>
            <person name="Lifshitz Z."/>
            <person name="Cohen O."/>
            <person name="Gilbert J.A."/>
            <person name="Pupko T."/>
            <person name="Shuman H.A."/>
            <person name="Segal G."/>
        </authorList>
    </citation>
    <scope>NUCLEOTIDE SEQUENCE [LARGE SCALE GENOMIC DNA]</scope>
    <source>
        <strain evidence="5 6">ATCC 49505</strain>
    </source>
</reference>
<keyword evidence="1" id="KW-0574">Periplasm</keyword>
<evidence type="ECO:0000313" key="5">
    <source>
        <dbReference type="EMBL" id="KTD21967.1"/>
    </source>
</evidence>
<keyword evidence="2" id="KW-0802">TPR repeat</keyword>
<name>A0A0W0VPJ7_9GAMM</name>
<evidence type="ECO:0000256" key="2">
    <source>
        <dbReference type="PROSITE-ProRule" id="PRU00339"/>
    </source>
</evidence>
<evidence type="ECO:0000256" key="1">
    <source>
        <dbReference type="HAMAP-Rule" id="MF_02066"/>
    </source>
</evidence>
<feature type="signal peptide" evidence="1">
    <location>
        <begin position="1"/>
        <end position="24"/>
    </location>
</feature>
<dbReference type="AlphaFoldDB" id="A0A0W0VPJ7"/>
<dbReference type="SMART" id="SM00028">
    <property type="entry name" value="TPR"/>
    <property type="match status" value="2"/>
</dbReference>
<feature type="region of interest" description="Disordered" evidence="3">
    <location>
        <begin position="132"/>
        <end position="164"/>
    </location>
</feature>
<dbReference type="PROSITE" id="PS50005">
    <property type="entry name" value="TPR"/>
    <property type="match status" value="2"/>
</dbReference>
<dbReference type="Pfam" id="PF13174">
    <property type="entry name" value="TPR_6"/>
    <property type="match status" value="1"/>
</dbReference>
<comment type="subcellular location">
    <subcellularLocation>
        <location evidence="1">Periplasm</location>
    </subcellularLocation>
</comment>
<dbReference type="InterPro" id="IPR019734">
    <property type="entry name" value="TPR_rpt"/>
</dbReference>
<keyword evidence="1" id="KW-0732">Signal</keyword>
<protein>
    <recommendedName>
        <fullName evidence="1">Cell division coordinator CpoB</fullName>
    </recommendedName>
</protein>
<dbReference type="NCBIfam" id="TIGR02795">
    <property type="entry name" value="tol_pal_ybgF"/>
    <property type="match status" value="1"/>
</dbReference>
<comment type="similarity">
    <text evidence="1">Belongs to the CpoB family.</text>
</comment>
<feature type="repeat" description="TPR" evidence="2">
    <location>
        <begin position="241"/>
        <end position="274"/>
    </location>
</feature>
<dbReference type="Proteomes" id="UP000054997">
    <property type="component" value="Unassembled WGS sequence"/>
</dbReference>
<dbReference type="Gene3D" id="1.25.40.10">
    <property type="entry name" value="Tetratricopeptide repeat domain"/>
    <property type="match status" value="1"/>
</dbReference>
<dbReference type="InterPro" id="IPR032519">
    <property type="entry name" value="YbgF_tri"/>
</dbReference>
<sequence length="289" mass="32300" precursor="true">MIVNLTRILLRVSLICLISLKAFAEVPVVDDSDNFAMFEEQQDALASQPLASASPDDFQEEPALAYEDIDTQHVNTDNAAILEKLQNLQQELQELRGQLEVQAHDLKLLQQQQQAFYKDIDSRLHAPSLQNAKKDEVSLAPGKPPQQPPRLTKQSARSTSHANPAEEQISYLAAYELVKNKQYEDALMAMQAFVNQYPQSGYTANAQYWLGELFLVKKDYPQAINHFEAVLEHFPSSSKSAASMLKIGYALAAEGKIDEAKQKLQQVIKNYPDTNTAQLAATKLESLNP</sequence>
<evidence type="ECO:0000256" key="3">
    <source>
        <dbReference type="SAM" id="MobiDB-lite"/>
    </source>
</evidence>
<dbReference type="GO" id="GO:0070206">
    <property type="term" value="P:protein trimerization"/>
    <property type="evidence" value="ECO:0007669"/>
    <property type="project" value="InterPro"/>
</dbReference>
<dbReference type="Pfam" id="PF13424">
    <property type="entry name" value="TPR_12"/>
    <property type="match status" value="1"/>
</dbReference>
<gene>
    <name evidence="1" type="primary">cpoB</name>
    <name evidence="5" type="ORF">Llon_0699</name>
</gene>
<dbReference type="Gene3D" id="1.20.5.110">
    <property type="match status" value="1"/>
</dbReference>
<proteinExistence type="inferred from homology"/>
<dbReference type="Pfam" id="PF16331">
    <property type="entry name" value="TolA_bind_tri"/>
    <property type="match status" value="1"/>
</dbReference>
<feature type="repeat" description="TPR" evidence="2">
    <location>
        <begin position="204"/>
        <end position="237"/>
    </location>
</feature>
<dbReference type="OrthoDB" id="9768142at2"/>
<evidence type="ECO:0000259" key="4">
    <source>
        <dbReference type="Pfam" id="PF16331"/>
    </source>
</evidence>
<keyword evidence="1" id="KW-0132">Cell division</keyword>
<feature type="domain" description="YbgF trimerisation" evidence="4">
    <location>
        <begin position="77"/>
        <end position="132"/>
    </location>
</feature>
<feature type="chain" id="PRO_5009985538" description="Cell division coordinator CpoB" evidence="1">
    <location>
        <begin position="25"/>
        <end position="289"/>
    </location>
</feature>
<dbReference type="GO" id="GO:0043093">
    <property type="term" value="P:FtsZ-dependent cytokinesis"/>
    <property type="evidence" value="ECO:0007669"/>
    <property type="project" value="UniProtKB-UniRule"/>
</dbReference>
<comment type="function">
    <text evidence="1">Mediates coordination of peptidoglycan synthesis and outer membrane constriction during cell division.</text>
</comment>
<dbReference type="SUPFAM" id="SSF48452">
    <property type="entry name" value="TPR-like"/>
    <property type="match status" value="1"/>
</dbReference>
<accession>A0A0W0VPJ7</accession>
<dbReference type="EMBL" id="LNYK01000013">
    <property type="protein sequence ID" value="KTD21967.1"/>
    <property type="molecule type" value="Genomic_DNA"/>
</dbReference>
<comment type="caution">
    <text evidence="5">The sequence shown here is derived from an EMBL/GenBank/DDBJ whole genome shotgun (WGS) entry which is preliminary data.</text>
</comment>
<feature type="coiled-coil region" evidence="1">
    <location>
        <begin position="78"/>
        <end position="112"/>
    </location>
</feature>
<dbReference type="InterPro" id="IPR034706">
    <property type="entry name" value="CpoB"/>
</dbReference>
<dbReference type="InterPro" id="IPR014162">
    <property type="entry name" value="CpoB_C"/>
</dbReference>
<keyword evidence="1" id="KW-0175">Coiled coil</keyword>
<keyword evidence="6" id="KW-1185">Reference proteome</keyword>
<feature type="compositionally biased region" description="Polar residues" evidence="3">
    <location>
        <begin position="152"/>
        <end position="162"/>
    </location>
</feature>